<evidence type="ECO:0000313" key="2">
    <source>
        <dbReference type="Proteomes" id="UP000612329"/>
    </source>
</evidence>
<organism evidence="1 2">
    <name type="scientific">Yeosuana aromativorans</name>
    <dbReference type="NCBI Taxonomy" id="288019"/>
    <lineage>
        <taxon>Bacteria</taxon>
        <taxon>Pseudomonadati</taxon>
        <taxon>Bacteroidota</taxon>
        <taxon>Flavobacteriia</taxon>
        <taxon>Flavobacteriales</taxon>
        <taxon>Flavobacteriaceae</taxon>
        <taxon>Yeosuana</taxon>
    </lineage>
</organism>
<dbReference type="Proteomes" id="UP000612329">
    <property type="component" value="Unassembled WGS sequence"/>
</dbReference>
<keyword evidence="2" id="KW-1185">Reference proteome</keyword>
<sequence>MSKNQYPIVKLILALIIGSLFLFYDPLSSAAKQLRARKKKRKQIQGQLKPVLIFLRQKANLNLNEDDLLKAIENSEIDYYRKDSIIVFVINSIQTIDQVQKDAIILTALCSEIENEGDILKSGVYKTAIASIFEKYDFIELDDDAKTIVKYYDNYLKGNKLQDDVGEIDFSSKTDELTRKYNKTYNLSFKLKLEKEQSEEFRRTLSILIKDGKLNVQQLEKSLKERVKSELQKRAVKSKAFLVLSQKFQNIPEVRRALDRFPHVRYSYPKPSRLPENIEYVSTRIIYPSSALQDAEDFLKNEIEPFIPTDKINEGFIAVLPIEGTELFTIPENADDIVKSHLKDGFESVAAYKTGISIDMTELYMESLKDEINVDEVLSNIPINIFVPNLSESRKNFLIDNYDALKNKFNISRLADWANINPDDLKDFLIELDNQRDKKRLYKDENWGEVAISILEKAVKHRDAMNK</sequence>
<accession>A0A8J3BK52</accession>
<reference evidence="1" key="1">
    <citation type="journal article" date="2014" name="Int. J. Syst. Evol. Microbiol.">
        <title>Complete genome sequence of Corynebacterium casei LMG S-19264T (=DSM 44701T), isolated from a smear-ripened cheese.</title>
        <authorList>
            <consortium name="US DOE Joint Genome Institute (JGI-PGF)"/>
            <person name="Walter F."/>
            <person name="Albersmeier A."/>
            <person name="Kalinowski J."/>
            <person name="Ruckert C."/>
        </authorList>
    </citation>
    <scope>NUCLEOTIDE SEQUENCE</scope>
    <source>
        <strain evidence="1">JCM 12862</strain>
    </source>
</reference>
<evidence type="ECO:0000313" key="1">
    <source>
        <dbReference type="EMBL" id="GGK20595.1"/>
    </source>
</evidence>
<comment type="caution">
    <text evidence="1">The sequence shown here is derived from an EMBL/GenBank/DDBJ whole genome shotgun (WGS) entry which is preliminary data.</text>
</comment>
<gene>
    <name evidence="1" type="ORF">GCM10007962_13400</name>
</gene>
<proteinExistence type="predicted"/>
<dbReference type="AlphaFoldDB" id="A0A8J3BK52"/>
<protein>
    <submittedName>
        <fullName evidence="1">Uncharacterized protein</fullName>
    </submittedName>
</protein>
<reference evidence="1" key="2">
    <citation type="submission" date="2020-09" db="EMBL/GenBank/DDBJ databases">
        <authorList>
            <person name="Sun Q."/>
            <person name="Ohkuma M."/>
        </authorList>
    </citation>
    <scope>NUCLEOTIDE SEQUENCE</scope>
    <source>
        <strain evidence="1">JCM 12862</strain>
    </source>
</reference>
<dbReference type="RefSeq" id="WP_188651281.1">
    <property type="nucleotide sequence ID" value="NZ_BMNR01000002.1"/>
</dbReference>
<name>A0A8J3BK52_9FLAO</name>
<dbReference type="EMBL" id="BMNR01000002">
    <property type="protein sequence ID" value="GGK20595.1"/>
    <property type="molecule type" value="Genomic_DNA"/>
</dbReference>